<dbReference type="NCBIfam" id="TIGR00663">
    <property type="entry name" value="dnan"/>
    <property type="match status" value="1"/>
</dbReference>
<keyword evidence="4 9" id="KW-0808">Transferase</keyword>
<evidence type="ECO:0000256" key="3">
    <source>
        <dbReference type="ARBA" id="ARBA00022490"/>
    </source>
</evidence>
<evidence type="ECO:0000313" key="13">
    <source>
        <dbReference type="EMBL" id="OAV52207.1"/>
    </source>
</evidence>
<comment type="function">
    <text evidence="9">Confers DNA tethering and processivity to DNA polymerases and other proteins. Acts as a clamp, forming a ring around DNA (a reaction catalyzed by the clamp-loading complex) which diffuses in an ATP-independent manner freely and bidirectionally along dsDNA. Initially characterized for its ability to contact the catalytic subunit of DNA polymerase III (Pol III), a complex, multichain enzyme responsible for most of the replicative synthesis in bacteria; Pol III exhibits 3'-5' exonuclease proofreading activity. The beta chain is required for initiation of replication as well as for processivity of DNA replication.</text>
</comment>
<keyword evidence="5 9" id="KW-0548">Nucleotidyltransferase</keyword>
<evidence type="ECO:0000256" key="9">
    <source>
        <dbReference type="PIRNR" id="PIRNR000804"/>
    </source>
</evidence>
<protein>
    <recommendedName>
        <fullName evidence="9">Beta sliding clamp</fullName>
    </recommendedName>
</protein>
<dbReference type="InterPro" id="IPR022637">
    <property type="entry name" value="DNA_polIII_beta_cen"/>
</dbReference>
<keyword evidence="14" id="KW-1185">Reference proteome</keyword>
<evidence type="ECO:0000256" key="2">
    <source>
        <dbReference type="ARBA" id="ARBA00010752"/>
    </source>
</evidence>
<evidence type="ECO:0000256" key="5">
    <source>
        <dbReference type="ARBA" id="ARBA00022695"/>
    </source>
</evidence>
<dbReference type="GO" id="GO:0003887">
    <property type="term" value="F:DNA-directed DNA polymerase activity"/>
    <property type="evidence" value="ECO:0007669"/>
    <property type="project" value="UniProtKB-UniRule"/>
</dbReference>
<comment type="caution">
    <text evidence="13">The sequence shown here is derived from an EMBL/GenBank/DDBJ whole genome shotgun (WGS) entry which is preliminary data.</text>
</comment>
<comment type="similarity">
    <text evidence="2 9">Belongs to the beta sliding clamp family.</text>
</comment>
<feature type="domain" description="DNA polymerase III beta sliding clamp central" evidence="11">
    <location>
        <begin position="127"/>
        <end position="246"/>
    </location>
</feature>
<dbReference type="RefSeq" id="WP_043055421.1">
    <property type="nucleotide sequence ID" value="NZ_LXEY01000109.1"/>
</dbReference>
<accession>A0A1B7LVI4</accession>
<dbReference type="Pfam" id="PF02767">
    <property type="entry name" value="DNA_pol3_beta_2"/>
    <property type="match status" value="1"/>
</dbReference>
<proteinExistence type="inferred from homology"/>
<evidence type="ECO:0000259" key="10">
    <source>
        <dbReference type="Pfam" id="PF00712"/>
    </source>
</evidence>
<keyword evidence="8" id="KW-0238">DNA-binding</keyword>
<dbReference type="Pfam" id="PF00712">
    <property type="entry name" value="DNA_pol3_beta"/>
    <property type="match status" value="1"/>
</dbReference>
<dbReference type="InterPro" id="IPR001001">
    <property type="entry name" value="DNA_polIII_beta"/>
</dbReference>
<dbReference type="GO" id="GO:0008408">
    <property type="term" value="F:3'-5' exonuclease activity"/>
    <property type="evidence" value="ECO:0007669"/>
    <property type="project" value="InterPro"/>
</dbReference>
<dbReference type="OrthoDB" id="468978at2"/>
<dbReference type="InterPro" id="IPR046938">
    <property type="entry name" value="DNA_clamp_sf"/>
</dbReference>
<dbReference type="GO" id="GO:0009360">
    <property type="term" value="C:DNA polymerase III complex"/>
    <property type="evidence" value="ECO:0007669"/>
    <property type="project" value="InterPro"/>
</dbReference>
<dbReference type="Proteomes" id="UP000078292">
    <property type="component" value="Unassembled WGS sequence"/>
</dbReference>
<evidence type="ECO:0000313" key="14">
    <source>
        <dbReference type="Proteomes" id="UP000078292"/>
    </source>
</evidence>
<feature type="domain" description="DNA polymerase III beta sliding clamp C-terminal" evidence="12">
    <location>
        <begin position="248"/>
        <end position="373"/>
    </location>
</feature>
<evidence type="ECO:0000259" key="11">
    <source>
        <dbReference type="Pfam" id="PF02767"/>
    </source>
</evidence>
<dbReference type="GO" id="GO:0006271">
    <property type="term" value="P:DNA strand elongation involved in DNA replication"/>
    <property type="evidence" value="ECO:0007669"/>
    <property type="project" value="TreeGrafter"/>
</dbReference>
<keyword evidence="7 9" id="KW-0239">DNA-directed DNA polymerase</keyword>
<dbReference type="FunFam" id="3.10.150.10:FF:000005">
    <property type="entry name" value="Beta sliding clamp"/>
    <property type="match status" value="1"/>
</dbReference>
<reference evidence="13 14" key="1">
    <citation type="submission" date="2016-04" db="EMBL/GenBank/DDBJ databases">
        <title>First whole genome shotgun sequence of the bacterium Enteractinococcus sp. strain UASWS1574.</title>
        <authorList>
            <person name="Crovadore J."/>
            <person name="Chablais R."/>
            <person name="Lefort F."/>
        </authorList>
    </citation>
    <scope>NUCLEOTIDE SEQUENCE [LARGE SCALE GENOMIC DNA]</scope>
    <source>
        <strain evidence="13 14">UASWS1574</strain>
    </source>
</reference>
<dbReference type="GO" id="GO:0005737">
    <property type="term" value="C:cytoplasm"/>
    <property type="evidence" value="ECO:0007669"/>
    <property type="project" value="UniProtKB-SubCell"/>
</dbReference>
<dbReference type="SUPFAM" id="SSF55979">
    <property type="entry name" value="DNA clamp"/>
    <property type="match status" value="3"/>
</dbReference>
<dbReference type="GO" id="GO:0003677">
    <property type="term" value="F:DNA binding"/>
    <property type="evidence" value="ECO:0007669"/>
    <property type="project" value="UniProtKB-UniRule"/>
</dbReference>
<gene>
    <name evidence="13" type="ORF">A6F49_00905</name>
</gene>
<dbReference type="InterPro" id="IPR022635">
    <property type="entry name" value="DNA_polIII_beta_C"/>
</dbReference>
<evidence type="ECO:0000256" key="8">
    <source>
        <dbReference type="ARBA" id="ARBA00023125"/>
    </source>
</evidence>
<comment type="subunit">
    <text evidence="9">Forms a ring-shaped head-to-tail homodimer around DNA.</text>
</comment>
<evidence type="ECO:0000256" key="4">
    <source>
        <dbReference type="ARBA" id="ARBA00022679"/>
    </source>
</evidence>
<dbReference type="STRING" id="1837282.A6F49_00905"/>
<organism evidence="13 14">
    <name type="scientific">Enteractinococcus helveticum</name>
    <dbReference type="NCBI Taxonomy" id="1837282"/>
    <lineage>
        <taxon>Bacteria</taxon>
        <taxon>Bacillati</taxon>
        <taxon>Actinomycetota</taxon>
        <taxon>Actinomycetes</taxon>
        <taxon>Micrococcales</taxon>
        <taxon>Micrococcaceae</taxon>
    </lineage>
</organism>
<keyword evidence="3 9" id="KW-0963">Cytoplasm</keyword>
<evidence type="ECO:0000259" key="12">
    <source>
        <dbReference type="Pfam" id="PF02768"/>
    </source>
</evidence>
<dbReference type="Pfam" id="PF02768">
    <property type="entry name" value="DNA_pol3_beta_3"/>
    <property type="match status" value="1"/>
</dbReference>
<dbReference type="InterPro" id="IPR022634">
    <property type="entry name" value="DNA_polIII_beta_N"/>
</dbReference>
<dbReference type="PANTHER" id="PTHR30478">
    <property type="entry name" value="DNA POLYMERASE III SUBUNIT BETA"/>
    <property type="match status" value="1"/>
</dbReference>
<dbReference type="AlphaFoldDB" id="A0A1B7LVI4"/>
<dbReference type="PANTHER" id="PTHR30478:SF0">
    <property type="entry name" value="BETA SLIDING CLAMP"/>
    <property type="match status" value="1"/>
</dbReference>
<dbReference type="PIRSF" id="PIRSF000804">
    <property type="entry name" value="DNA_pol_III_b"/>
    <property type="match status" value="1"/>
</dbReference>
<feature type="domain" description="DNA polymerase III beta sliding clamp N-terminal" evidence="10">
    <location>
        <begin position="1"/>
        <end position="118"/>
    </location>
</feature>
<dbReference type="SMART" id="SM00480">
    <property type="entry name" value="POL3Bc"/>
    <property type="match status" value="1"/>
</dbReference>
<keyword evidence="6 9" id="KW-0235">DNA replication</keyword>
<comment type="subcellular location">
    <subcellularLocation>
        <location evidence="1 9">Cytoplasm</location>
    </subcellularLocation>
</comment>
<dbReference type="EMBL" id="LXEY01000109">
    <property type="protein sequence ID" value="OAV52207.1"/>
    <property type="molecule type" value="Genomic_DNA"/>
</dbReference>
<dbReference type="CDD" id="cd00140">
    <property type="entry name" value="beta_clamp"/>
    <property type="match status" value="1"/>
</dbReference>
<sequence length="376" mass="40437">MKFTIGRDVLTDAVTWTARSLSPRPPVPVLRGLLITAEDNLVSIASFDYETSAQLDVEAHIDTEGQILVEGRMLSDIVKSLPNAPVTIELAESRVIVTCQNSTFTLATMPVEEYPALPAMPEVAGTINGSVFAEAISQVTAAASKDDTLPILTAVKIEIEGDTITFLATDRYRLAMKEITWTPHDPSISTSVLVKSRTLTEVARSLGGGGEIEFRLSAEEDSAELVGFSSGGRRTTSLLVDGEYPKIRSLFPNESNIYATVDTAQLVEAVKRVALVAERNTSLLMSFTDGEVSLSAGQGDDASATESVPVQLDGEDITVAFNPSYLSDGLNIIGGAYTRFAFTSAPKPALLTGKKELEGPQNEDYRYLVMPIRIPN</sequence>
<dbReference type="Gene3D" id="3.10.150.10">
    <property type="entry name" value="DNA Polymerase III, subunit A, domain 2"/>
    <property type="match status" value="3"/>
</dbReference>
<evidence type="ECO:0000256" key="6">
    <source>
        <dbReference type="ARBA" id="ARBA00022705"/>
    </source>
</evidence>
<name>A0A1B7LVI4_9MICC</name>
<evidence type="ECO:0000256" key="7">
    <source>
        <dbReference type="ARBA" id="ARBA00022932"/>
    </source>
</evidence>
<evidence type="ECO:0000256" key="1">
    <source>
        <dbReference type="ARBA" id="ARBA00004496"/>
    </source>
</evidence>